<dbReference type="RefSeq" id="WP_368649359.1">
    <property type="nucleotide sequence ID" value="NZ_CP158262.1"/>
</dbReference>
<keyword evidence="2 7" id="KW-0813">Transport</keyword>
<dbReference type="Gene3D" id="2.40.170.20">
    <property type="entry name" value="TonB-dependent receptor, beta-barrel domain"/>
    <property type="match status" value="1"/>
</dbReference>
<protein>
    <recommendedName>
        <fullName evidence="10">TonB-dependent receptor</fullName>
    </recommendedName>
</protein>
<evidence type="ECO:0000256" key="6">
    <source>
        <dbReference type="ARBA" id="ARBA00023237"/>
    </source>
</evidence>
<dbReference type="SUPFAM" id="SSF56935">
    <property type="entry name" value="Porins"/>
    <property type="match status" value="1"/>
</dbReference>
<sequence length="76" mass="8143">MAHTSSIYLDSANTLELPSVTTFGLGARYRTKVAGKAVVLRADVDNLTNERYWLASGTFATNGAGRTLMLSASVDF</sequence>
<keyword evidence="4 7" id="KW-0812">Transmembrane</keyword>
<evidence type="ECO:0008006" key="10">
    <source>
        <dbReference type="Google" id="ProtNLM"/>
    </source>
</evidence>
<keyword evidence="5 7" id="KW-0472">Membrane</keyword>
<dbReference type="EMBL" id="CP158262">
    <property type="protein sequence ID" value="XDJ69664.1"/>
    <property type="molecule type" value="Genomic_DNA"/>
</dbReference>
<dbReference type="EMBL" id="CP158267">
    <property type="protein sequence ID" value="XDJ80696.1"/>
    <property type="molecule type" value="Genomic_DNA"/>
</dbReference>
<evidence type="ECO:0000256" key="2">
    <source>
        <dbReference type="ARBA" id="ARBA00022448"/>
    </source>
</evidence>
<name>A0AB39ERG0_9BURK</name>
<evidence type="ECO:0000256" key="3">
    <source>
        <dbReference type="ARBA" id="ARBA00022452"/>
    </source>
</evidence>
<keyword evidence="3 7" id="KW-1134">Transmembrane beta strand</keyword>
<keyword evidence="6 7" id="KW-0998">Cell outer membrane</keyword>
<gene>
    <name evidence="8" type="ORF">ABRY94_02365</name>
    <name evidence="9" type="ORF">ABRZ07_04105</name>
</gene>
<evidence type="ECO:0000313" key="9">
    <source>
        <dbReference type="EMBL" id="XDJ80696.1"/>
    </source>
</evidence>
<proteinExistence type="inferred from homology"/>
<dbReference type="InterPro" id="IPR036942">
    <property type="entry name" value="Beta-barrel_TonB_sf"/>
</dbReference>
<accession>A0AB39ERG0</accession>
<reference evidence="8" key="1">
    <citation type="submission" date="2024-05" db="EMBL/GenBank/DDBJ databases">
        <authorList>
            <person name="Luo Y.-C."/>
            <person name="Nicholds J."/>
            <person name="Mortimer T."/>
            <person name="Maboni G."/>
        </authorList>
    </citation>
    <scope>NUCLEOTIDE SEQUENCE</scope>
    <source>
        <strain evidence="9">141555</strain>
        <strain evidence="8">144863</strain>
    </source>
</reference>
<evidence type="ECO:0000256" key="4">
    <source>
        <dbReference type="ARBA" id="ARBA00022692"/>
    </source>
</evidence>
<evidence type="ECO:0000313" key="8">
    <source>
        <dbReference type="EMBL" id="XDJ69664.1"/>
    </source>
</evidence>
<dbReference type="PROSITE" id="PS52016">
    <property type="entry name" value="TONB_DEPENDENT_REC_3"/>
    <property type="match status" value="1"/>
</dbReference>
<dbReference type="InterPro" id="IPR039426">
    <property type="entry name" value="TonB-dep_rcpt-like"/>
</dbReference>
<dbReference type="GO" id="GO:0009279">
    <property type="term" value="C:cell outer membrane"/>
    <property type="evidence" value="ECO:0007669"/>
    <property type="project" value="UniProtKB-SubCell"/>
</dbReference>
<dbReference type="AlphaFoldDB" id="A0AB39ERG0"/>
<evidence type="ECO:0000256" key="1">
    <source>
        <dbReference type="ARBA" id="ARBA00004571"/>
    </source>
</evidence>
<evidence type="ECO:0000256" key="7">
    <source>
        <dbReference type="PROSITE-ProRule" id="PRU01360"/>
    </source>
</evidence>
<comment type="similarity">
    <text evidence="7">Belongs to the TonB-dependent receptor family.</text>
</comment>
<organism evidence="8">
    <name type="scientific">Castellaniella ginsengisoli</name>
    <dbReference type="NCBI Taxonomy" id="546114"/>
    <lineage>
        <taxon>Bacteria</taxon>
        <taxon>Pseudomonadati</taxon>
        <taxon>Pseudomonadota</taxon>
        <taxon>Betaproteobacteria</taxon>
        <taxon>Burkholderiales</taxon>
        <taxon>Alcaligenaceae</taxon>
        <taxon>Castellaniella</taxon>
    </lineage>
</organism>
<evidence type="ECO:0000256" key="5">
    <source>
        <dbReference type="ARBA" id="ARBA00023136"/>
    </source>
</evidence>
<comment type="subcellular location">
    <subcellularLocation>
        <location evidence="1 7">Cell outer membrane</location>
        <topology evidence="1 7">Multi-pass membrane protein</topology>
    </subcellularLocation>
</comment>